<organism evidence="4 5">
    <name type="scientific">Paractinoplanes ferrugineus</name>
    <dbReference type="NCBI Taxonomy" id="113564"/>
    <lineage>
        <taxon>Bacteria</taxon>
        <taxon>Bacillati</taxon>
        <taxon>Actinomycetota</taxon>
        <taxon>Actinomycetes</taxon>
        <taxon>Micromonosporales</taxon>
        <taxon>Micromonosporaceae</taxon>
        <taxon>Paractinoplanes</taxon>
    </lineage>
</organism>
<dbReference type="AlphaFoldDB" id="A0A919JEI3"/>
<protein>
    <recommendedName>
        <fullName evidence="3">M23ase beta-sheet core domain-containing protein</fullName>
    </recommendedName>
</protein>
<dbReference type="SUPFAM" id="SSF51261">
    <property type="entry name" value="Duplicated hybrid motif"/>
    <property type="match status" value="1"/>
</dbReference>
<keyword evidence="2" id="KW-1133">Transmembrane helix</keyword>
<evidence type="ECO:0000313" key="5">
    <source>
        <dbReference type="Proteomes" id="UP000598174"/>
    </source>
</evidence>
<keyword evidence="2" id="KW-0472">Membrane</keyword>
<keyword evidence="2" id="KW-0812">Transmembrane</keyword>
<dbReference type="CDD" id="cd12797">
    <property type="entry name" value="M23_peptidase"/>
    <property type="match status" value="1"/>
</dbReference>
<evidence type="ECO:0000256" key="2">
    <source>
        <dbReference type="SAM" id="Phobius"/>
    </source>
</evidence>
<comment type="caution">
    <text evidence="4">The sequence shown here is derived from an EMBL/GenBank/DDBJ whole genome shotgun (WGS) entry which is preliminary data.</text>
</comment>
<evidence type="ECO:0000256" key="1">
    <source>
        <dbReference type="SAM" id="MobiDB-lite"/>
    </source>
</evidence>
<dbReference type="Pfam" id="PF01551">
    <property type="entry name" value="Peptidase_M23"/>
    <property type="match status" value="1"/>
</dbReference>
<dbReference type="PANTHER" id="PTHR21666:SF270">
    <property type="entry name" value="MUREIN HYDROLASE ACTIVATOR ENVC"/>
    <property type="match status" value="1"/>
</dbReference>
<keyword evidence="5" id="KW-1185">Reference proteome</keyword>
<sequence length="267" mass="27311">MGRSDAEQEDVVLHPFMRRFALGGLAVGLGLTAVAGCAGKPEAKPVWAGSTQGLATSAAPASAASGAPAPGGTSTASGAPNAAKAAPSSSASTAKITYTFPVVGKSSYARTHHDYPASDVMTACGHRFVAVTGGVVLAVAKKDTWTAKKNDGATRGGLSVSILGDDGVRYYGSHLSAVADGIEPGVRVRTGQDLGTTGETGDASACHLHFGISPPCAKQGDWWNQRGTLYPWPYLDSWRKDGQKSPVAAVKAWQEKNGCPKKATVDG</sequence>
<evidence type="ECO:0000313" key="4">
    <source>
        <dbReference type="EMBL" id="GIE15711.1"/>
    </source>
</evidence>
<dbReference type="Proteomes" id="UP000598174">
    <property type="component" value="Unassembled WGS sequence"/>
</dbReference>
<feature type="domain" description="M23ase beta-sheet core" evidence="3">
    <location>
        <begin position="119"/>
        <end position="213"/>
    </location>
</feature>
<dbReference type="InterPro" id="IPR016047">
    <property type="entry name" value="M23ase_b-sheet_dom"/>
</dbReference>
<evidence type="ECO:0000259" key="3">
    <source>
        <dbReference type="Pfam" id="PF01551"/>
    </source>
</evidence>
<proteinExistence type="predicted"/>
<reference evidence="4" key="1">
    <citation type="submission" date="2021-01" db="EMBL/GenBank/DDBJ databases">
        <title>Whole genome shotgun sequence of Actinoplanes ferrugineus NBRC 15555.</title>
        <authorList>
            <person name="Komaki H."/>
            <person name="Tamura T."/>
        </authorList>
    </citation>
    <scope>NUCLEOTIDE SEQUENCE</scope>
    <source>
        <strain evidence="4">NBRC 15555</strain>
    </source>
</reference>
<dbReference type="InterPro" id="IPR050570">
    <property type="entry name" value="Cell_wall_metabolism_enzyme"/>
</dbReference>
<dbReference type="EMBL" id="BOMM01000071">
    <property type="protein sequence ID" value="GIE15711.1"/>
    <property type="molecule type" value="Genomic_DNA"/>
</dbReference>
<dbReference type="GO" id="GO:0004222">
    <property type="term" value="F:metalloendopeptidase activity"/>
    <property type="evidence" value="ECO:0007669"/>
    <property type="project" value="TreeGrafter"/>
</dbReference>
<feature type="transmembrane region" description="Helical" evidence="2">
    <location>
        <begin position="20"/>
        <end position="38"/>
    </location>
</feature>
<feature type="region of interest" description="Disordered" evidence="1">
    <location>
        <begin position="61"/>
        <end position="86"/>
    </location>
</feature>
<name>A0A919JEI3_9ACTN</name>
<gene>
    <name evidence="4" type="ORF">Afe05nite_75510</name>
</gene>
<dbReference type="PANTHER" id="PTHR21666">
    <property type="entry name" value="PEPTIDASE-RELATED"/>
    <property type="match status" value="1"/>
</dbReference>
<dbReference type="Gene3D" id="2.70.70.10">
    <property type="entry name" value="Glucose Permease (Domain IIA)"/>
    <property type="match status" value="1"/>
</dbReference>
<accession>A0A919JEI3</accession>
<dbReference type="InterPro" id="IPR011055">
    <property type="entry name" value="Dup_hybrid_motif"/>
</dbReference>